<dbReference type="GO" id="GO:0017056">
    <property type="term" value="F:structural constituent of nuclear pore"/>
    <property type="evidence" value="ECO:0007669"/>
    <property type="project" value="TreeGrafter"/>
</dbReference>
<dbReference type="Proteomes" id="UP001489004">
    <property type="component" value="Unassembled WGS sequence"/>
</dbReference>
<comment type="similarity">
    <text evidence="2 9">Belongs to the nucleoporin Nup85 family.</text>
</comment>
<keyword evidence="4 9" id="KW-0509">mRNA transport</keyword>
<keyword evidence="8 9" id="KW-0539">Nucleus</keyword>
<dbReference type="AlphaFoldDB" id="A0AAW1P4I4"/>
<dbReference type="GO" id="GO:0031080">
    <property type="term" value="C:nuclear pore outer ring"/>
    <property type="evidence" value="ECO:0007669"/>
    <property type="project" value="TreeGrafter"/>
</dbReference>
<comment type="subcellular location">
    <subcellularLocation>
        <location evidence="1 9">Nucleus</location>
        <location evidence="1 9">Nuclear pore complex</location>
    </subcellularLocation>
</comment>
<reference evidence="10 11" key="1">
    <citation type="journal article" date="2024" name="Nat. Commun.">
        <title>Phylogenomics reveals the evolutionary origins of lichenization in chlorophyte algae.</title>
        <authorList>
            <person name="Puginier C."/>
            <person name="Libourel C."/>
            <person name="Otte J."/>
            <person name="Skaloud P."/>
            <person name="Haon M."/>
            <person name="Grisel S."/>
            <person name="Petersen M."/>
            <person name="Berrin J.G."/>
            <person name="Delaux P.M."/>
            <person name="Dal Grande F."/>
            <person name="Keller J."/>
        </authorList>
    </citation>
    <scope>NUCLEOTIDE SEQUENCE [LARGE SCALE GENOMIC DNA]</scope>
    <source>
        <strain evidence="10 11">SAG 2043</strain>
    </source>
</reference>
<keyword evidence="9" id="KW-0472">Membrane</keyword>
<accession>A0AAW1P4I4</accession>
<dbReference type="GO" id="GO:0006406">
    <property type="term" value="P:mRNA export from nucleus"/>
    <property type="evidence" value="ECO:0007669"/>
    <property type="project" value="TreeGrafter"/>
</dbReference>
<dbReference type="GO" id="GO:0006606">
    <property type="term" value="P:protein import into nucleus"/>
    <property type="evidence" value="ECO:0007669"/>
    <property type="project" value="TreeGrafter"/>
</dbReference>
<sequence length="1082" mass="118488">MEADAALVTAVPCQPGSRLHVAWGRGSELLLADVSTGPPGQPVTSSLITWGFPSGMRRRLVYDSLPLYKALHTKQLQAQQRGQALPADTVAEYVRTIGAIVATDDARQASVENEEADSEAGELLQESALWDLLRIFFAEAPNNHGLVTEELMQWAHRHNSVLSGSVSLAASLATLLDQISSSASTPPEQLPGYWSTLHRLVANGWLEQAMELLGLHSVWTQAYAARQDPNTTAVLQVLESAGTELLRRMPRFRPAGQEGLGQSFQSLPDFERQRQAWKRVCQTILSQEQHIWSACAAASPKTAAGLRQLVAILGGDEDSVRHSVRGWLELLVGQLLHVYPLLKPQADLSVLVDRSIQQAGPPATPFGQMLAQVLKAAADVDIQGLVQLSSRMCSAWFMAHVGDLLLLHPAAKAVLKRPLPHNGGDQLEFFTLEYASSLAPYPATWHLAAEYLAWCPSHGAGAMETLIARLPLTLADERLALRLLRLCQLYSIPGGVGSVCRAMGVIFMQAGRLAAALAWLMRSDDEGLLREAVQPLLDAITLSLADLESQDKDGVMGELSDLEGLLGTLSTLGPDQDSSARLDALRRQQGVMPLLRNLLVLHQSMDALYGGQPTSTDAQQQAQQSAGAAVLGIMRNSAASPQLRLQVLFHIIPLLERAPPSFLHEEVQELLLRVQDIDSPHTKYRMAPNRKAQLVDGTCTTTLQFNTAADLLKKLAKKGWNPQQGATLLNTANNTEVVDEDDVPEETDITVELQRAALGPHTAPHVPQQYKILCRLGNKQRTCLQNGSVNVEALQAFLVHTFPQLAAADYSISEGDRDVLSTPGLSQGFLRLLQGGGLDYLNLPGTYVIRQVPSHFKPVAFGSEDYVGSCRAPFSEVLEHYTRDLVWRHDALSSLERQSTGQTRKEVMSPLFVMAIKLLGGDMKLAAELGLSGSLGNGRIDYAVLGEKLKILLAEAKTNNWEEAEGRAFAMTAAAREEFVRSSIAGTKRKREEIDELLPVPSTMLLCNGMRYCFYRYAPKEGKRGMLTRSKELHVNLKQGVTVEDIRGEVKELVEMLVGVLKFQKEEFQKAVGDKRLKLLDE</sequence>
<evidence type="ECO:0000256" key="1">
    <source>
        <dbReference type="ARBA" id="ARBA00004567"/>
    </source>
</evidence>
<dbReference type="PANTHER" id="PTHR13373">
    <property type="entry name" value="FROUNT PROTEIN-RELATED"/>
    <property type="match status" value="1"/>
</dbReference>
<evidence type="ECO:0000256" key="8">
    <source>
        <dbReference type="ARBA" id="ARBA00023242"/>
    </source>
</evidence>
<keyword evidence="5 9" id="KW-0653">Protein transport</keyword>
<comment type="function">
    <text evidence="9">Functions as a component of the nuclear pore complex (NPC).</text>
</comment>
<dbReference type="InterPro" id="IPR011502">
    <property type="entry name" value="Nucleoporin_Nup85"/>
</dbReference>
<comment type="caution">
    <text evidence="10">The sequence shown here is derived from an EMBL/GenBank/DDBJ whole genome shotgun (WGS) entry which is preliminary data.</text>
</comment>
<keyword evidence="7 9" id="KW-0906">Nuclear pore complex</keyword>
<keyword evidence="6 9" id="KW-0811">Translocation</keyword>
<evidence type="ECO:0000256" key="2">
    <source>
        <dbReference type="ARBA" id="ARBA00005573"/>
    </source>
</evidence>
<evidence type="ECO:0000256" key="7">
    <source>
        <dbReference type="ARBA" id="ARBA00023132"/>
    </source>
</evidence>
<dbReference type="GO" id="GO:0045893">
    <property type="term" value="P:positive regulation of DNA-templated transcription"/>
    <property type="evidence" value="ECO:0007669"/>
    <property type="project" value="TreeGrafter"/>
</dbReference>
<gene>
    <name evidence="10" type="ORF">WJX72_007957</name>
</gene>
<evidence type="ECO:0000256" key="5">
    <source>
        <dbReference type="ARBA" id="ARBA00022927"/>
    </source>
</evidence>
<keyword evidence="11" id="KW-1185">Reference proteome</keyword>
<evidence type="ECO:0000256" key="3">
    <source>
        <dbReference type="ARBA" id="ARBA00022448"/>
    </source>
</evidence>
<evidence type="ECO:0000256" key="6">
    <source>
        <dbReference type="ARBA" id="ARBA00023010"/>
    </source>
</evidence>
<dbReference type="EMBL" id="JALJOR010000020">
    <property type="protein sequence ID" value="KAK9803644.1"/>
    <property type="molecule type" value="Genomic_DNA"/>
</dbReference>
<comment type="subunit">
    <text evidence="9">Component of the nuclear pore complex (NPC).</text>
</comment>
<dbReference type="PANTHER" id="PTHR13373:SF21">
    <property type="entry name" value="NUCLEAR PORE COMPLEX PROTEIN NUP85"/>
    <property type="match status" value="1"/>
</dbReference>
<proteinExistence type="inferred from homology"/>
<evidence type="ECO:0000313" key="10">
    <source>
        <dbReference type="EMBL" id="KAK9803644.1"/>
    </source>
</evidence>
<dbReference type="GO" id="GO:0031965">
    <property type="term" value="C:nuclear membrane"/>
    <property type="evidence" value="ECO:0007669"/>
    <property type="project" value="UniProtKB-UniRule"/>
</dbReference>
<protein>
    <recommendedName>
        <fullName evidence="9">Nuclear pore complex protein Nup85</fullName>
    </recommendedName>
</protein>
<evidence type="ECO:0000313" key="11">
    <source>
        <dbReference type="Proteomes" id="UP001489004"/>
    </source>
</evidence>
<name>A0AAW1P4I4_9CHLO</name>
<evidence type="ECO:0000256" key="4">
    <source>
        <dbReference type="ARBA" id="ARBA00022816"/>
    </source>
</evidence>
<organism evidence="10 11">
    <name type="scientific">[Myrmecia] bisecta</name>
    <dbReference type="NCBI Taxonomy" id="41462"/>
    <lineage>
        <taxon>Eukaryota</taxon>
        <taxon>Viridiplantae</taxon>
        <taxon>Chlorophyta</taxon>
        <taxon>core chlorophytes</taxon>
        <taxon>Trebouxiophyceae</taxon>
        <taxon>Trebouxiales</taxon>
        <taxon>Trebouxiaceae</taxon>
        <taxon>Myrmecia</taxon>
    </lineage>
</organism>
<keyword evidence="3 9" id="KW-0813">Transport</keyword>
<evidence type="ECO:0000256" key="9">
    <source>
        <dbReference type="RuleBase" id="RU365073"/>
    </source>
</evidence>
<dbReference type="Pfam" id="PF07575">
    <property type="entry name" value="Nucleopor_Nup85"/>
    <property type="match status" value="1"/>
</dbReference>